<comment type="caution">
    <text evidence="1">The sequence shown here is derived from an EMBL/GenBank/DDBJ whole genome shotgun (WGS) entry which is preliminary data.</text>
</comment>
<gene>
    <name evidence="1" type="ORF">V5799_017110</name>
</gene>
<reference evidence="1 2" key="1">
    <citation type="journal article" date="2023" name="Arcadia Sci">
        <title>De novo assembly of a long-read Amblyomma americanum tick genome.</title>
        <authorList>
            <person name="Chou S."/>
            <person name="Poskanzer K.E."/>
            <person name="Rollins M."/>
            <person name="Thuy-Boun P.S."/>
        </authorList>
    </citation>
    <scope>NUCLEOTIDE SEQUENCE [LARGE SCALE GENOMIC DNA]</scope>
    <source>
        <strain evidence="1">F_SG_1</strain>
        <tissue evidence="1">Salivary glands</tissue>
    </source>
</reference>
<sequence length="117" mass="13672">MEEEQQQPKVQTNSSILGAYFQQYLAHDNAVRNEEANARPYERKNEHIANELLASPYYSRLRLIESTWDMVRARKHVGGRLIKSSLLYDPATYKLLVRDDTNSHVYYIAPETLTRSK</sequence>
<dbReference type="Proteomes" id="UP001321473">
    <property type="component" value="Unassembled WGS sequence"/>
</dbReference>
<keyword evidence="2" id="KW-1185">Reference proteome</keyword>
<dbReference type="AlphaFoldDB" id="A0AAQ4F315"/>
<evidence type="ECO:0000313" key="1">
    <source>
        <dbReference type="EMBL" id="KAK8781550.1"/>
    </source>
</evidence>
<organism evidence="1 2">
    <name type="scientific">Amblyomma americanum</name>
    <name type="common">Lone star tick</name>
    <dbReference type="NCBI Taxonomy" id="6943"/>
    <lineage>
        <taxon>Eukaryota</taxon>
        <taxon>Metazoa</taxon>
        <taxon>Ecdysozoa</taxon>
        <taxon>Arthropoda</taxon>
        <taxon>Chelicerata</taxon>
        <taxon>Arachnida</taxon>
        <taxon>Acari</taxon>
        <taxon>Parasitiformes</taxon>
        <taxon>Ixodida</taxon>
        <taxon>Ixodoidea</taxon>
        <taxon>Ixodidae</taxon>
        <taxon>Amblyomminae</taxon>
        <taxon>Amblyomma</taxon>
    </lineage>
</organism>
<accession>A0AAQ4F315</accession>
<protein>
    <submittedName>
        <fullName evidence="1">Uncharacterized protein</fullName>
    </submittedName>
</protein>
<dbReference type="EMBL" id="JARKHS020007566">
    <property type="protein sequence ID" value="KAK8781550.1"/>
    <property type="molecule type" value="Genomic_DNA"/>
</dbReference>
<name>A0AAQ4F315_AMBAM</name>
<proteinExistence type="predicted"/>
<evidence type="ECO:0000313" key="2">
    <source>
        <dbReference type="Proteomes" id="UP001321473"/>
    </source>
</evidence>